<evidence type="ECO:0000256" key="7">
    <source>
        <dbReference type="PIRSR" id="PIRSR613078-3"/>
    </source>
</evidence>
<dbReference type="Proteomes" id="UP000007797">
    <property type="component" value="Unassembled WGS sequence"/>
</dbReference>
<dbReference type="GO" id="GO:0006096">
    <property type="term" value="P:glycolytic process"/>
    <property type="evidence" value="ECO:0007669"/>
    <property type="project" value="UniProtKB-KW"/>
</dbReference>
<dbReference type="NCBIfam" id="TIGR01258">
    <property type="entry name" value="pgm_1"/>
    <property type="match status" value="1"/>
</dbReference>
<evidence type="ECO:0000313" key="10">
    <source>
        <dbReference type="Proteomes" id="UP000007797"/>
    </source>
</evidence>
<dbReference type="GeneID" id="14872434"/>
<reference evidence="10" key="1">
    <citation type="journal article" date="2011" name="Genome Res.">
        <title>Phylogeny-wide analysis of social amoeba genomes highlights ancient origins for complex intercellular communication.</title>
        <authorList>
            <person name="Heidel A.J."/>
            <person name="Lawal H.M."/>
            <person name="Felder M."/>
            <person name="Schilde C."/>
            <person name="Helps N.R."/>
            <person name="Tunggal B."/>
            <person name="Rivero F."/>
            <person name="John U."/>
            <person name="Schleicher M."/>
            <person name="Eichinger L."/>
            <person name="Platzer M."/>
            <person name="Noegel A.A."/>
            <person name="Schaap P."/>
            <person name="Gloeckner G."/>
        </authorList>
    </citation>
    <scope>NUCLEOTIDE SEQUENCE [LARGE SCALE GENOMIC DNA]</scope>
    <source>
        <strain evidence="10">SH3</strain>
    </source>
</reference>
<dbReference type="PIRSF" id="PIRSF000709">
    <property type="entry name" value="6PFK_2-Ptase"/>
    <property type="match status" value="1"/>
</dbReference>
<protein>
    <recommendedName>
        <fullName evidence="8">Phosphoglycerate mutase</fullName>
        <ecNumber evidence="8">5.4.2.11</ecNumber>
    </recommendedName>
</protein>
<dbReference type="GO" id="GO:0004619">
    <property type="term" value="F:phosphoglycerate mutase activity"/>
    <property type="evidence" value="ECO:0007669"/>
    <property type="project" value="UniProtKB-EC"/>
</dbReference>
<dbReference type="STRING" id="1054147.F4PX73"/>
<evidence type="ECO:0000256" key="6">
    <source>
        <dbReference type="PIRSR" id="PIRSR613078-2"/>
    </source>
</evidence>
<dbReference type="SMART" id="SM00855">
    <property type="entry name" value="PGAM"/>
    <property type="match status" value="1"/>
</dbReference>
<dbReference type="InterPro" id="IPR013078">
    <property type="entry name" value="His_Pase_superF_clade-1"/>
</dbReference>
<evidence type="ECO:0000256" key="8">
    <source>
        <dbReference type="RuleBase" id="RU004511"/>
    </source>
</evidence>
<name>F4PX73_CACFS</name>
<evidence type="ECO:0000256" key="4">
    <source>
        <dbReference type="ARBA" id="ARBA00023235"/>
    </source>
</evidence>
<dbReference type="InterPro" id="IPR029033">
    <property type="entry name" value="His_PPase_superfam"/>
</dbReference>
<dbReference type="PROSITE" id="PS00175">
    <property type="entry name" value="PG_MUTASE"/>
    <property type="match status" value="1"/>
</dbReference>
<dbReference type="OMA" id="MLPYWYD"/>
<dbReference type="HAMAP" id="MF_01039">
    <property type="entry name" value="PGAM_GpmA"/>
    <property type="match status" value="1"/>
</dbReference>
<keyword evidence="10" id="KW-1185">Reference proteome</keyword>
<feature type="binding site" evidence="6">
    <location>
        <begin position="22"/>
        <end position="23"/>
    </location>
    <ligand>
        <name>substrate</name>
    </ligand>
</feature>
<evidence type="ECO:0000256" key="5">
    <source>
        <dbReference type="PIRSR" id="PIRSR613078-1"/>
    </source>
</evidence>
<dbReference type="InterPro" id="IPR005952">
    <property type="entry name" value="Phosphogly_mut1"/>
</dbReference>
<dbReference type="EC" id="5.4.2.11" evidence="8"/>
<evidence type="ECO:0000313" key="9">
    <source>
        <dbReference type="EMBL" id="EGG19876.1"/>
    </source>
</evidence>
<dbReference type="FunFam" id="3.40.50.1240:FF:000003">
    <property type="entry name" value="2,3-bisphosphoglycerate-dependent phosphoglycerate mutase"/>
    <property type="match status" value="1"/>
</dbReference>
<organism evidence="9 10">
    <name type="scientific">Cavenderia fasciculata</name>
    <name type="common">Slime mold</name>
    <name type="synonym">Dictyostelium fasciculatum</name>
    <dbReference type="NCBI Taxonomy" id="261658"/>
    <lineage>
        <taxon>Eukaryota</taxon>
        <taxon>Amoebozoa</taxon>
        <taxon>Evosea</taxon>
        <taxon>Eumycetozoa</taxon>
        <taxon>Dictyostelia</taxon>
        <taxon>Acytosteliales</taxon>
        <taxon>Cavenderiaceae</taxon>
        <taxon>Cavenderia</taxon>
    </lineage>
</organism>
<feature type="binding site" evidence="6">
    <location>
        <begin position="116"/>
        <end position="117"/>
    </location>
    <ligand>
        <name>substrate</name>
    </ligand>
</feature>
<feature type="binding site" evidence="6">
    <location>
        <position position="61"/>
    </location>
    <ligand>
        <name>substrate</name>
    </ligand>
</feature>
<proteinExistence type="inferred from homology"/>
<comment type="catalytic activity">
    <reaction evidence="1 8">
        <text>(2R)-2-phosphoglycerate = (2R)-3-phosphoglycerate</text>
        <dbReference type="Rhea" id="RHEA:15901"/>
        <dbReference type="ChEBI" id="CHEBI:58272"/>
        <dbReference type="ChEBI" id="CHEBI:58289"/>
        <dbReference type="EC" id="5.4.2.11"/>
    </reaction>
</comment>
<dbReference type="EMBL" id="GL883013">
    <property type="protein sequence ID" value="EGG19876.1"/>
    <property type="molecule type" value="Genomic_DNA"/>
</dbReference>
<dbReference type="CDD" id="cd07067">
    <property type="entry name" value="HP_PGM_like"/>
    <property type="match status" value="1"/>
</dbReference>
<feature type="site" description="Transition state stabilizer" evidence="7">
    <location>
        <position position="184"/>
    </location>
</feature>
<keyword evidence="3 8" id="KW-0324">Glycolysis</keyword>
<dbReference type="OrthoDB" id="354304at2759"/>
<feature type="binding site" evidence="6">
    <location>
        <begin position="89"/>
        <end position="92"/>
    </location>
    <ligand>
        <name>substrate</name>
    </ligand>
</feature>
<feature type="active site" description="Tele-phosphohistidine intermediate" evidence="5">
    <location>
        <position position="10"/>
    </location>
</feature>
<sequence length="252" mass="28398">MVYTLVLVRHGESTWNKENKFTGWTDVELSEQGVTEAHEAGKKLLADKFNFDIAYTSFLKRANNTLDFILEEMHLVGKVETVKSWRLNERMYGALQGLNKSETAQKYGDAQVLVWRRSYDTPPPALEKDDPRAPINDPLYKGVDPSLLPLTECLKDTVERFLPFWNETVAPAIKNNKKVIIAAHGNSIRALVKLLDNVSDDEIVGVEIPTGIPLVYELDENLKPISHRYLADESHLKAAQQAVANQGKAKQN</sequence>
<gene>
    <name evidence="9" type="primary">gpmA</name>
    <name evidence="9" type="ORF">DFA_06979</name>
</gene>
<evidence type="ECO:0000256" key="3">
    <source>
        <dbReference type="ARBA" id="ARBA00023152"/>
    </source>
</evidence>
<dbReference type="AlphaFoldDB" id="F4PX73"/>
<feature type="binding site" evidence="6">
    <location>
        <begin position="9"/>
        <end position="16"/>
    </location>
    <ligand>
        <name>substrate</name>
    </ligand>
</feature>
<dbReference type="PANTHER" id="PTHR11931">
    <property type="entry name" value="PHOSPHOGLYCERATE MUTASE"/>
    <property type="match status" value="1"/>
</dbReference>
<feature type="active site" description="Proton donor/acceptor" evidence="5">
    <location>
        <position position="89"/>
    </location>
</feature>
<dbReference type="RefSeq" id="XP_004366859.1">
    <property type="nucleotide sequence ID" value="XM_004366802.1"/>
</dbReference>
<dbReference type="NCBIfam" id="NF010713">
    <property type="entry name" value="PRK14115.1"/>
    <property type="match status" value="1"/>
</dbReference>
<accession>F4PX73</accession>
<evidence type="ECO:0000256" key="1">
    <source>
        <dbReference type="ARBA" id="ARBA00000380"/>
    </source>
</evidence>
<dbReference type="InterPro" id="IPR001345">
    <property type="entry name" value="PG/BPGM_mutase_AS"/>
</dbReference>
<dbReference type="SUPFAM" id="SSF53254">
    <property type="entry name" value="Phosphoglycerate mutase-like"/>
    <property type="match status" value="1"/>
</dbReference>
<feature type="binding site" evidence="6">
    <location>
        <position position="100"/>
    </location>
    <ligand>
        <name>substrate</name>
    </ligand>
</feature>
<comment type="similarity">
    <text evidence="2 8">Belongs to the phosphoglycerate mutase family. BPG-dependent PGAM subfamily.</text>
</comment>
<dbReference type="Gene3D" id="3.40.50.1240">
    <property type="entry name" value="Phosphoglycerate mutase-like"/>
    <property type="match status" value="1"/>
</dbReference>
<keyword evidence="4 8" id="KW-0413">Isomerase</keyword>
<evidence type="ECO:0000256" key="2">
    <source>
        <dbReference type="ARBA" id="ARBA00006717"/>
    </source>
</evidence>
<dbReference type="Pfam" id="PF00300">
    <property type="entry name" value="His_Phos_1"/>
    <property type="match status" value="1"/>
</dbReference>
<dbReference type="KEGG" id="dfa:DFA_06979"/>
<feature type="binding site" evidence="6">
    <location>
        <begin position="185"/>
        <end position="186"/>
    </location>
    <ligand>
        <name>substrate</name>
    </ligand>
</feature>